<name>A0ABQ9AGZ8_9ROSI</name>
<comment type="caution">
    <text evidence="5">The sequence shown here is derived from an EMBL/GenBank/DDBJ whole genome shotgun (WGS) entry which is preliminary data.</text>
</comment>
<evidence type="ECO:0000256" key="2">
    <source>
        <dbReference type="ARBA" id="ARBA00023242"/>
    </source>
</evidence>
<dbReference type="SUPFAM" id="SSF46689">
    <property type="entry name" value="Homeodomain-like"/>
    <property type="match status" value="1"/>
</dbReference>
<dbReference type="PANTHER" id="PTHR45614:SF285">
    <property type="entry name" value="TRANSCRIPTION FACTOR MYB98"/>
    <property type="match status" value="1"/>
</dbReference>
<dbReference type="CDD" id="cd00167">
    <property type="entry name" value="SANT"/>
    <property type="match status" value="2"/>
</dbReference>
<sequence length="465" mass="52409">MELENNNLGRVSQPMFLSDKPCMKGDCFPFDTPASPSSKGFLQDFDHLDDDQDNQFHASGSASNPYFGVQTGSNFDSFDAFPYGLSSSDIHFYDYECKPLVGNINGDGQVNENLQGGAAYLNLSSQRNSIDGIGSNQGHVSLNFEEIKPVSFAVPDEVSCVGAAKNECKRKMGLNKTRALLPSARKTWTGPKKNSVVKGQWTIEEDRTLIQLVEQYGVRKWSHVAQMLPGRIGKQCRERWHNHLRPNIKKETWSVDEDKVLIQAHSELGNRWAEIAKRLPGRTENSIKNHWNATKRKQYSKRKCRPKYPKASLLQDYIKSLNLDSGIAGRGLGRSTAASTDIILGNDTKLKAPELQPWDLVLFKDYDNGLVPNYSFNEVAGFDIHGKIFKGGCSTVDSILDELPYDHFVAHDRRLEMEVLNNTPFMGFEVKKENSNLECESLRNKKMGKKSERDVIIYADTIFVR</sequence>
<dbReference type="EMBL" id="JAPFFI010000020">
    <property type="protein sequence ID" value="KAJ6339790.1"/>
    <property type="molecule type" value="Genomic_DNA"/>
</dbReference>
<dbReference type="InterPro" id="IPR001005">
    <property type="entry name" value="SANT/Myb"/>
</dbReference>
<comment type="subcellular location">
    <subcellularLocation>
        <location evidence="1">Nucleus</location>
    </subcellularLocation>
</comment>
<dbReference type="InterPro" id="IPR017930">
    <property type="entry name" value="Myb_dom"/>
</dbReference>
<feature type="domain" description="Myb-like" evidence="3">
    <location>
        <begin position="245"/>
        <end position="295"/>
    </location>
</feature>
<dbReference type="InterPro" id="IPR050560">
    <property type="entry name" value="MYB_TF"/>
</dbReference>
<feature type="domain" description="HTH myb-type" evidence="4">
    <location>
        <begin position="193"/>
        <end position="248"/>
    </location>
</feature>
<dbReference type="InterPro" id="IPR009057">
    <property type="entry name" value="Homeodomain-like_sf"/>
</dbReference>
<organism evidence="5 6">
    <name type="scientific">Salix suchowensis</name>
    <dbReference type="NCBI Taxonomy" id="1278906"/>
    <lineage>
        <taxon>Eukaryota</taxon>
        <taxon>Viridiplantae</taxon>
        <taxon>Streptophyta</taxon>
        <taxon>Embryophyta</taxon>
        <taxon>Tracheophyta</taxon>
        <taxon>Spermatophyta</taxon>
        <taxon>Magnoliopsida</taxon>
        <taxon>eudicotyledons</taxon>
        <taxon>Gunneridae</taxon>
        <taxon>Pentapetalae</taxon>
        <taxon>rosids</taxon>
        <taxon>fabids</taxon>
        <taxon>Malpighiales</taxon>
        <taxon>Salicaceae</taxon>
        <taxon>Saliceae</taxon>
        <taxon>Salix</taxon>
    </lineage>
</organism>
<evidence type="ECO:0000313" key="6">
    <source>
        <dbReference type="Proteomes" id="UP001141253"/>
    </source>
</evidence>
<dbReference type="Pfam" id="PF13921">
    <property type="entry name" value="Myb_DNA-bind_6"/>
    <property type="match status" value="1"/>
</dbReference>
<dbReference type="PROSITE" id="PS50090">
    <property type="entry name" value="MYB_LIKE"/>
    <property type="match status" value="2"/>
</dbReference>
<dbReference type="PROSITE" id="PS51294">
    <property type="entry name" value="HTH_MYB"/>
    <property type="match status" value="2"/>
</dbReference>
<dbReference type="PANTHER" id="PTHR45614">
    <property type="entry name" value="MYB PROTEIN-RELATED"/>
    <property type="match status" value="1"/>
</dbReference>
<accession>A0ABQ9AGZ8</accession>
<dbReference type="Proteomes" id="UP001141253">
    <property type="component" value="Chromosome 15W"/>
</dbReference>
<feature type="domain" description="HTH myb-type" evidence="4">
    <location>
        <begin position="249"/>
        <end position="299"/>
    </location>
</feature>
<gene>
    <name evidence="5" type="ORF">OIU77_007686</name>
</gene>
<evidence type="ECO:0000259" key="4">
    <source>
        <dbReference type="PROSITE" id="PS51294"/>
    </source>
</evidence>
<evidence type="ECO:0000259" key="3">
    <source>
        <dbReference type="PROSITE" id="PS50090"/>
    </source>
</evidence>
<reference evidence="5" key="1">
    <citation type="submission" date="2022-10" db="EMBL/GenBank/DDBJ databases">
        <authorList>
            <person name="Hyden B.L."/>
            <person name="Feng K."/>
            <person name="Yates T."/>
            <person name="Jawdy S."/>
            <person name="Smart L.B."/>
            <person name="Muchero W."/>
        </authorList>
    </citation>
    <scope>NUCLEOTIDE SEQUENCE</scope>
    <source>
        <tissue evidence="5">Shoot tip</tissue>
    </source>
</reference>
<evidence type="ECO:0000256" key="1">
    <source>
        <dbReference type="ARBA" id="ARBA00004123"/>
    </source>
</evidence>
<proteinExistence type="predicted"/>
<dbReference type="Gene3D" id="1.10.10.60">
    <property type="entry name" value="Homeodomain-like"/>
    <property type="match status" value="2"/>
</dbReference>
<dbReference type="SMART" id="SM00717">
    <property type="entry name" value="SANT"/>
    <property type="match status" value="2"/>
</dbReference>
<keyword evidence="6" id="KW-1185">Reference proteome</keyword>
<protein>
    <submittedName>
        <fullName evidence="5">Uncharacterized protein</fullName>
    </submittedName>
</protein>
<keyword evidence="2" id="KW-0539">Nucleus</keyword>
<feature type="domain" description="Myb-like" evidence="3">
    <location>
        <begin position="193"/>
        <end position="244"/>
    </location>
</feature>
<evidence type="ECO:0000313" key="5">
    <source>
        <dbReference type="EMBL" id="KAJ6339790.1"/>
    </source>
</evidence>
<reference evidence="5" key="2">
    <citation type="journal article" date="2023" name="Int. J. Mol. Sci.">
        <title>De Novo Assembly and Annotation of 11 Diverse Shrub Willow (Salix) Genomes Reveals Novel Gene Organization in Sex-Linked Regions.</title>
        <authorList>
            <person name="Hyden B."/>
            <person name="Feng K."/>
            <person name="Yates T.B."/>
            <person name="Jawdy S."/>
            <person name="Cereghino C."/>
            <person name="Smart L.B."/>
            <person name="Muchero W."/>
        </authorList>
    </citation>
    <scope>NUCLEOTIDE SEQUENCE</scope>
    <source>
        <tissue evidence="5">Shoot tip</tissue>
    </source>
</reference>